<dbReference type="PANTHER" id="PTHR46889:SF4">
    <property type="entry name" value="TRANSPOSASE INSO FOR INSERTION SEQUENCE ELEMENT IS911B-RELATED"/>
    <property type="match status" value="1"/>
</dbReference>
<dbReference type="Pfam" id="PF00665">
    <property type="entry name" value="rve"/>
    <property type="match status" value="1"/>
</dbReference>
<keyword evidence="4" id="KW-1185">Reference proteome</keyword>
<sequence>MCRCLTVSPSGYYDWRARPISATARRRRDLAFKIRFYFADSDGTYGYRRIAAELARAGEAVHPDTVRSIMRAEGLVAAQPRLRVRTTIPADDADGRPDLVERDFTAAQPGYKWVGDITYIRTLEGFCYLATVLDCCTKRAVGYAIDDHMRTGLICRAIDMAVRNCEYVRGATIFHSDHGSQYMSKEFTELLESYDIRLSVGRTGLCWDNAWAESFNATLKNERVHRVIYRTKDEAVRDIVRWIELRYNQKRLHSSLGYRTPNEIEAEYRESRQVA</sequence>
<dbReference type="InterPro" id="IPR050900">
    <property type="entry name" value="Transposase_IS3/IS150/IS904"/>
</dbReference>
<protein>
    <recommendedName>
        <fullName evidence="2">Integrase catalytic domain-containing protein</fullName>
    </recommendedName>
</protein>
<comment type="function">
    <text evidence="1">Involved in the transposition of the insertion sequence.</text>
</comment>
<evidence type="ECO:0000256" key="1">
    <source>
        <dbReference type="ARBA" id="ARBA00002286"/>
    </source>
</evidence>
<dbReference type="GO" id="GO:0003676">
    <property type="term" value="F:nucleic acid binding"/>
    <property type="evidence" value="ECO:0007669"/>
    <property type="project" value="InterPro"/>
</dbReference>
<dbReference type="InterPro" id="IPR048020">
    <property type="entry name" value="Transpos_IS3"/>
</dbReference>
<dbReference type="Proteomes" id="UP000251995">
    <property type="component" value="Chromosome"/>
</dbReference>
<dbReference type="NCBIfam" id="NF033516">
    <property type="entry name" value="transpos_IS3"/>
    <property type="match status" value="1"/>
</dbReference>
<gene>
    <name evidence="3" type="ORF">JS278_02878</name>
</gene>
<dbReference type="InterPro" id="IPR001584">
    <property type="entry name" value="Integrase_cat-core"/>
</dbReference>
<evidence type="ECO:0000313" key="3">
    <source>
        <dbReference type="EMBL" id="AXE40012.1"/>
    </source>
</evidence>
<accession>A0A344UXL4</accession>
<dbReference type="GO" id="GO:0015074">
    <property type="term" value="P:DNA integration"/>
    <property type="evidence" value="ECO:0007669"/>
    <property type="project" value="InterPro"/>
</dbReference>
<reference evidence="3 4" key="1">
    <citation type="submission" date="2017-12" db="EMBL/GenBank/DDBJ databases">
        <title>The whole genome sequence of the Acidipropionibacterium virtanenii sp. nov. type strain JS278.</title>
        <authorList>
            <person name="Laine P."/>
            <person name="Deptula P."/>
            <person name="Varmanen P."/>
            <person name="Auvinen P."/>
        </authorList>
    </citation>
    <scope>NUCLEOTIDE SEQUENCE [LARGE SCALE GENOMIC DNA]</scope>
    <source>
        <strain evidence="3 4">JS278</strain>
    </source>
</reference>
<organism evidence="3 4">
    <name type="scientific">Acidipropionibacterium virtanenii</name>
    <dbReference type="NCBI Taxonomy" id="2057246"/>
    <lineage>
        <taxon>Bacteria</taxon>
        <taxon>Bacillati</taxon>
        <taxon>Actinomycetota</taxon>
        <taxon>Actinomycetes</taxon>
        <taxon>Propionibacteriales</taxon>
        <taxon>Propionibacteriaceae</taxon>
        <taxon>Acidipropionibacterium</taxon>
    </lineage>
</organism>
<dbReference type="InterPro" id="IPR025948">
    <property type="entry name" value="HTH-like_dom"/>
</dbReference>
<dbReference type="SUPFAM" id="SSF53098">
    <property type="entry name" value="Ribonuclease H-like"/>
    <property type="match status" value="1"/>
</dbReference>
<dbReference type="InterPro" id="IPR036397">
    <property type="entry name" value="RNaseH_sf"/>
</dbReference>
<evidence type="ECO:0000259" key="2">
    <source>
        <dbReference type="PROSITE" id="PS50994"/>
    </source>
</evidence>
<dbReference type="InterPro" id="IPR012337">
    <property type="entry name" value="RNaseH-like_sf"/>
</dbReference>
<dbReference type="Gene3D" id="3.30.420.10">
    <property type="entry name" value="Ribonuclease H-like superfamily/Ribonuclease H"/>
    <property type="match status" value="1"/>
</dbReference>
<proteinExistence type="predicted"/>
<dbReference type="Pfam" id="PF13276">
    <property type="entry name" value="HTH_21"/>
    <property type="match status" value="1"/>
</dbReference>
<name>A0A344UXL4_9ACTN</name>
<dbReference type="PROSITE" id="PS50994">
    <property type="entry name" value="INTEGRASE"/>
    <property type="match status" value="1"/>
</dbReference>
<dbReference type="PANTHER" id="PTHR46889">
    <property type="entry name" value="TRANSPOSASE INSF FOR INSERTION SEQUENCE IS3B-RELATED"/>
    <property type="match status" value="1"/>
</dbReference>
<dbReference type="EMBL" id="CP025198">
    <property type="protein sequence ID" value="AXE40012.1"/>
    <property type="molecule type" value="Genomic_DNA"/>
</dbReference>
<dbReference type="Pfam" id="PF13333">
    <property type="entry name" value="rve_2"/>
    <property type="match status" value="1"/>
</dbReference>
<dbReference type="AlphaFoldDB" id="A0A344UXL4"/>
<dbReference type="KEGG" id="acij:JS278_02878"/>
<feature type="domain" description="Integrase catalytic" evidence="2">
    <location>
        <begin position="105"/>
        <end position="269"/>
    </location>
</feature>
<evidence type="ECO:0000313" key="4">
    <source>
        <dbReference type="Proteomes" id="UP000251995"/>
    </source>
</evidence>